<gene>
    <name evidence="2" type="ORF">PPRIM_AZ9-3.1.T0170027</name>
</gene>
<dbReference type="OMA" id="FIRTYDM"/>
<evidence type="ECO:0000313" key="2">
    <source>
        <dbReference type="EMBL" id="CAD8050394.1"/>
    </source>
</evidence>
<feature type="signal peptide" evidence="1">
    <location>
        <begin position="1"/>
        <end position="17"/>
    </location>
</feature>
<accession>A0A8S1KHR8</accession>
<keyword evidence="3" id="KW-1185">Reference proteome</keyword>
<proteinExistence type="predicted"/>
<comment type="caution">
    <text evidence="2">The sequence shown here is derived from an EMBL/GenBank/DDBJ whole genome shotgun (WGS) entry which is preliminary data.</text>
</comment>
<evidence type="ECO:0000256" key="1">
    <source>
        <dbReference type="SAM" id="SignalP"/>
    </source>
</evidence>
<evidence type="ECO:0000313" key="3">
    <source>
        <dbReference type="Proteomes" id="UP000688137"/>
    </source>
</evidence>
<feature type="chain" id="PRO_5035729985" evidence="1">
    <location>
        <begin position="18"/>
        <end position="184"/>
    </location>
</feature>
<organism evidence="2 3">
    <name type="scientific">Paramecium primaurelia</name>
    <dbReference type="NCBI Taxonomy" id="5886"/>
    <lineage>
        <taxon>Eukaryota</taxon>
        <taxon>Sar</taxon>
        <taxon>Alveolata</taxon>
        <taxon>Ciliophora</taxon>
        <taxon>Intramacronucleata</taxon>
        <taxon>Oligohymenophorea</taxon>
        <taxon>Peniculida</taxon>
        <taxon>Parameciidae</taxon>
        <taxon>Paramecium</taxon>
    </lineage>
</organism>
<keyword evidence="1" id="KW-0732">Signal</keyword>
<dbReference type="Proteomes" id="UP000688137">
    <property type="component" value="Unassembled WGS sequence"/>
</dbReference>
<dbReference type="EMBL" id="CAJJDM010000012">
    <property type="protein sequence ID" value="CAD8050394.1"/>
    <property type="molecule type" value="Genomic_DNA"/>
</dbReference>
<name>A0A8S1KHR8_PARPR</name>
<sequence length="184" mass="21016">MKLIYLTLYLIFQNAETMNSVAKYNITQLDQLKQKSVIRGEYKDVAQESAGAIISNARSVGFIGGLQNSSPLRNSIYYMISGGYCYVGLSQFIIIDLLQTYEINTIKIWLYDRDPTFIRTYDIQIFASGLGITDQLIYESNNSKSVTIIKFSDTLIKQIKIKNRNGSSLDQWLIILKIQAFYAF</sequence>
<dbReference type="AlphaFoldDB" id="A0A8S1KHR8"/>
<protein>
    <submittedName>
        <fullName evidence="2">Uncharacterized protein</fullName>
    </submittedName>
</protein>
<reference evidence="2" key="1">
    <citation type="submission" date="2021-01" db="EMBL/GenBank/DDBJ databases">
        <authorList>
            <consortium name="Genoscope - CEA"/>
            <person name="William W."/>
        </authorList>
    </citation>
    <scope>NUCLEOTIDE SEQUENCE</scope>
</reference>